<feature type="domain" description="Methylamine utilisation protein MauE" evidence="6">
    <location>
        <begin position="6"/>
        <end position="132"/>
    </location>
</feature>
<evidence type="ECO:0000256" key="4">
    <source>
        <dbReference type="ARBA" id="ARBA00023136"/>
    </source>
</evidence>
<feature type="transmembrane region" description="Helical" evidence="5">
    <location>
        <begin position="74"/>
        <end position="97"/>
    </location>
</feature>
<organism evidence="7 8">
    <name type="scientific">Filimonas zeae</name>
    <dbReference type="NCBI Taxonomy" id="1737353"/>
    <lineage>
        <taxon>Bacteria</taxon>
        <taxon>Pseudomonadati</taxon>
        <taxon>Bacteroidota</taxon>
        <taxon>Chitinophagia</taxon>
        <taxon>Chitinophagales</taxon>
        <taxon>Chitinophagaceae</taxon>
        <taxon>Filimonas</taxon>
    </lineage>
</organism>
<evidence type="ECO:0000256" key="3">
    <source>
        <dbReference type="ARBA" id="ARBA00022989"/>
    </source>
</evidence>
<evidence type="ECO:0000259" key="6">
    <source>
        <dbReference type="Pfam" id="PF07291"/>
    </source>
</evidence>
<feature type="transmembrane region" description="Helical" evidence="5">
    <location>
        <begin position="117"/>
        <end position="134"/>
    </location>
</feature>
<sequence>MKRKEIWLEIISWMLFILFVYTATTKLIDYKLTLSNLDGQPFSRKFSPFLAFGLPVIEFAIAGLLIFKKTMLSGLWSFLMLMLVFTGYIILIKLNFYGRVPCSCGGIISKLNWTQHLYLNLFFIALAVTGIVLYKRVSSKLLFPEQVTTRPHL</sequence>
<keyword evidence="8" id="KW-1185">Reference proteome</keyword>
<feature type="transmembrane region" description="Helical" evidence="5">
    <location>
        <begin position="48"/>
        <end position="67"/>
    </location>
</feature>
<name>A0A917J4R0_9BACT</name>
<gene>
    <name evidence="7" type="ORF">GCM10011379_51730</name>
</gene>
<reference evidence="7" key="1">
    <citation type="journal article" date="2014" name="Int. J. Syst. Evol. Microbiol.">
        <title>Complete genome sequence of Corynebacterium casei LMG S-19264T (=DSM 44701T), isolated from a smear-ripened cheese.</title>
        <authorList>
            <consortium name="US DOE Joint Genome Institute (JGI-PGF)"/>
            <person name="Walter F."/>
            <person name="Albersmeier A."/>
            <person name="Kalinowski J."/>
            <person name="Ruckert C."/>
        </authorList>
    </citation>
    <scope>NUCLEOTIDE SEQUENCE</scope>
    <source>
        <strain evidence="7">CGMCC 1.15290</strain>
    </source>
</reference>
<protein>
    <recommendedName>
        <fullName evidence="6">Methylamine utilisation protein MauE domain-containing protein</fullName>
    </recommendedName>
</protein>
<evidence type="ECO:0000256" key="2">
    <source>
        <dbReference type="ARBA" id="ARBA00022692"/>
    </source>
</evidence>
<dbReference type="AlphaFoldDB" id="A0A917J4R0"/>
<dbReference type="GO" id="GO:0016020">
    <property type="term" value="C:membrane"/>
    <property type="evidence" value="ECO:0007669"/>
    <property type="project" value="UniProtKB-SubCell"/>
</dbReference>
<comment type="caution">
    <text evidence="7">The sequence shown here is derived from an EMBL/GenBank/DDBJ whole genome shotgun (WGS) entry which is preliminary data.</text>
</comment>
<evidence type="ECO:0000256" key="5">
    <source>
        <dbReference type="SAM" id="Phobius"/>
    </source>
</evidence>
<feature type="transmembrane region" description="Helical" evidence="5">
    <location>
        <begin position="7"/>
        <end position="28"/>
    </location>
</feature>
<evidence type="ECO:0000313" key="7">
    <source>
        <dbReference type="EMBL" id="GGH80610.1"/>
    </source>
</evidence>
<keyword evidence="3 5" id="KW-1133">Transmembrane helix</keyword>
<dbReference type="EMBL" id="BMIB01000006">
    <property type="protein sequence ID" value="GGH80610.1"/>
    <property type="molecule type" value="Genomic_DNA"/>
</dbReference>
<reference evidence="7" key="2">
    <citation type="submission" date="2020-09" db="EMBL/GenBank/DDBJ databases">
        <authorList>
            <person name="Sun Q."/>
            <person name="Zhou Y."/>
        </authorList>
    </citation>
    <scope>NUCLEOTIDE SEQUENCE</scope>
    <source>
        <strain evidence="7">CGMCC 1.15290</strain>
    </source>
</reference>
<dbReference type="InterPro" id="IPR009908">
    <property type="entry name" value="Methylamine_util_MauE"/>
</dbReference>
<comment type="subcellular location">
    <subcellularLocation>
        <location evidence="1">Membrane</location>
        <topology evidence="1">Multi-pass membrane protein</topology>
    </subcellularLocation>
</comment>
<keyword evidence="4 5" id="KW-0472">Membrane</keyword>
<dbReference type="Pfam" id="PF07291">
    <property type="entry name" value="MauE"/>
    <property type="match status" value="1"/>
</dbReference>
<evidence type="ECO:0000313" key="8">
    <source>
        <dbReference type="Proteomes" id="UP000627292"/>
    </source>
</evidence>
<proteinExistence type="predicted"/>
<accession>A0A917J4R0</accession>
<dbReference type="GO" id="GO:0030416">
    <property type="term" value="P:methylamine metabolic process"/>
    <property type="evidence" value="ECO:0007669"/>
    <property type="project" value="InterPro"/>
</dbReference>
<dbReference type="Proteomes" id="UP000627292">
    <property type="component" value="Unassembled WGS sequence"/>
</dbReference>
<keyword evidence="2 5" id="KW-0812">Transmembrane</keyword>
<evidence type="ECO:0000256" key="1">
    <source>
        <dbReference type="ARBA" id="ARBA00004141"/>
    </source>
</evidence>